<dbReference type="InterPro" id="IPR022029">
    <property type="entry name" value="YoaR-like_PG-bd"/>
</dbReference>
<dbReference type="Pfam" id="PF12229">
    <property type="entry name" value="PG_binding_4"/>
    <property type="match status" value="1"/>
</dbReference>
<keyword evidence="1" id="KW-0812">Transmembrane</keyword>
<name>A0A2M6XAT8_9BACT</name>
<accession>A0A2M6XAT8</accession>
<evidence type="ECO:0000313" key="3">
    <source>
        <dbReference type="EMBL" id="PIU02066.1"/>
    </source>
</evidence>
<feature type="domain" description="YoaR-like putative peptidoglycan binding" evidence="2">
    <location>
        <begin position="77"/>
        <end position="192"/>
    </location>
</feature>
<reference evidence="4" key="1">
    <citation type="submission" date="2017-09" db="EMBL/GenBank/DDBJ databases">
        <title>Depth-based differentiation of microbial function through sediment-hosted aquifers and enrichment of novel symbionts in the deep terrestrial subsurface.</title>
        <authorList>
            <person name="Probst A.J."/>
            <person name="Ladd B."/>
            <person name="Jarett J.K."/>
            <person name="Geller-Mcgrath D.E."/>
            <person name="Sieber C.M.K."/>
            <person name="Emerson J.B."/>
            <person name="Anantharaman K."/>
            <person name="Thomas B.C."/>
            <person name="Malmstrom R."/>
            <person name="Stieglmeier M."/>
            <person name="Klingl A."/>
            <person name="Woyke T."/>
            <person name="Ryan C.M."/>
            <person name="Banfield J.F."/>
        </authorList>
    </citation>
    <scope>NUCLEOTIDE SEQUENCE [LARGE SCALE GENOMIC DNA]</scope>
</reference>
<dbReference type="EMBL" id="PEZK01000032">
    <property type="protein sequence ID" value="PIU02066.1"/>
    <property type="molecule type" value="Genomic_DNA"/>
</dbReference>
<dbReference type="InterPro" id="IPR007391">
    <property type="entry name" value="Vancomycin_resist_VanW"/>
</dbReference>
<dbReference type="Proteomes" id="UP000231214">
    <property type="component" value="Unassembled WGS sequence"/>
</dbReference>
<feature type="transmembrane region" description="Helical" evidence="1">
    <location>
        <begin position="12"/>
        <end position="31"/>
    </location>
</feature>
<gene>
    <name evidence="3" type="ORF">COT66_02160</name>
</gene>
<keyword evidence="1" id="KW-0472">Membrane</keyword>
<evidence type="ECO:0000259" key="2">
    <source>
        <dbReference type="Pfam" id="PF12229"/>
    </source>
</evidence>
<keyword evidence="1" id="KW-1133">Transmembrane helix</keyword>
<evidence type="ECO:0000256" key="1">
    <source>
        <dbReference type="SAM" id="Phobius"/>
    </source>
</evidence>
<sequence length="591" mass="65647">MKKKKQLAKIGLLLGLVGGLITILTYHLAYWQRVYPGVTVLGQSLANQTPAEAEQTILAVAGRGQKIIVLQSAGQQWPINLNEIDFRYQPAKTSDQVFGVGRNQPFWKSLNTKIHCWFAGCDLVLDYSLNQKALEAQLDTIATQVFIPTIEPTIEIKNLVSPPKRRAIQVQAGQAGQQLDKRQLLTQIHQALAYHAANPISLPLLHLSPQLTDQQVATIKARAENLLAKNLVLVHQPPEQTQSEEWLMSDEELINFLDFSGGYKQDQIEQWVKVLAASINRPVQDALFQFLPDTQRVVEFKPARKGQVLEETETVALIISALEQLEADKNEVSAQLPVSLIDPQTSTADANSLGIRELIGQGVSYYTGSISDRVHNLTLAANKLNGVLVPPGEIFSFNEKVGEISVATGYRRAYIIKEGRTILDDGGGVCQISTTMFRAALAAGLPITERQAHAYRVSYYEQQYQPGFDATVFSPSPDLKFKNDTPGHILIQTDVDAQQGKLIFSFYGTKDGRVATISPARILERAAPPPDLYIDDPTLPAGQIKQLEHKIWGAKVAFDYKVMRRDEVLQEKTFWSNYQPWQAVFLRGTGG</sequence>
<dbReference type="InterPro" id="IPR052913">
    <property type="entry name" value="Glycopeptide_resist_protein"/>
</dbReference>
<dbReference type="PANTHER" id="PTHR35788">
    <property type="entry name" value="EXPORTED PROTEIN-RELATED"/>
    <property type="match status" value="1"/>
</dbReference>
<comment type="caution">
    <text evidence="3">The sequence shown here is derived from an EMBL/GenBank/DDBJ whole genome shotgun (WGS) entry which is preliminary data.</text>
</comment>
<dbReference type="AlphaFoldDB" id="A0A2M6XAT8"/>
<evidence type="ECO:0000313" key="4">
    <source>
        <dbReference type="Proteomes" id="UP000231214"/>
    </source>
</evidence>
<organism evidence="3 4">
    <name type="scientific">Candidatus Shapirobacteria bacterium CG09_land_8_20_14_0_10_49_15</name>
    <dbReference type="NCBI Taxonomy" id="1974482"/>
    <lineage>
        <taxon>Bacteria</taxon>
        <taxon>Candidatus Shapironibacteriota</taxon>
    </lineage>
</organism>
<dbReference type="PANTHER" id="PTHR35788:SF1">
    <property type="entry name" value="EXPORTED PROTEIN"/>
    <property type="match status" value="1"/>
</dbReference>
<protein>
    <recommendedName>
        <fullName evidence="2">YoaR-like putative peptidoglycan binding domain-containing protein</fullName>
    </recommendedName>
</protein>
<proteinExistence type="predicted"/>
<dbReference type="Pfam" id="PF04294">
    <property type="entry name" value="VanW"/>
    <property type="match status" value="1"/>
</dbReference>